<proteinExistence type="inferred from homology"/>
<accession>A0ABR3W021</accession>
<dbReference type="EMBL" id="JAWRVE010000196">
    <property type="protein sequence ID" value="KAL1849671.1"/>
    <property type="molecule type" value="Genomic_DNA"/>
</dbReference>
<keyword evidence="4" id="KW-1185">Reference proteome</keyword>
<dbReference type="InterPro" id="IPR029063">
    <property type="entry name" value="SAM-dependent_MTases_sf"/>
</dbReference>
<gene>
    <name evidence="3" type="ORF">Daus18300_013172</name>
</gene>
<dbReference type="Pfam" id="PF13649">
    <property type="entry name" value="Methyltransf_25"/>
    <property type="match status" value="1"/>
</dbReference>
<evidence type="ECO:0000313" key="3">
    <source>
        <dbReference type="EMBL" id="KAL1849671.1"/>
    </source>
</evidence>
<dbReference type="PANTHER" id="PTHR43591">
    <property type="entry name" value="METHYLTRANSFERASE"/>
    <property type="match status" value="1"/>
</dbReference>
<evidence type="ECO:0000313" key="4">
    <source>
        <dbReference type="Proteomes" id="UP001583177"/>
    </source>
</evidence>
<dbReference type="Proteomes" id="UP001583177">
    <property type="component" value="Unassembled WGS sequence"/>
</dbReference>
<feature type="domain" description="Methyltransferase" evidence="2">
    <location>
        <begin position="58"/>
        <end position="153"/>
    </location>
</feature>
<dbReference type="CDD" id="cd02440">
    <property type="entry name" value="AdoMet_MTases"/>
    <property type="match status" value="1"/>
</dbReference>
<reference evidence="3 4" key="1">
    <citation type="journal article" date="2024" name="IMA Fungus">
        <title>IMA Genome - F19 : A genome assembly and annotation guide to empower mycologists, including annotated draft genome sequences of Ceratocystis pirilliformis, Diaporthe australafricana, Fusarium ophioides, Paecilomyces lecythidis, and Sporothrix stenoceras.</title>
        <authorList>
            <person name="Aylward J."/>
            <person name="Wilson A.M."/>
            <person name="Visagie C.M."/>
            <person name="Spraker J."/>
            <person name="Barnes I."/>
            <person name="Buitendag C."/>
            <person name="Ceriani C."/>
            <person name="Del Mar Angel L."/>
            <person name="du Plessis D."/>
            <person name="Fuchs T."/>
            <person name="Gasser K."/>
            <person name="Kramer D."/>
            <person name="Li W."/>
            <person name="Munsamy K."/>
            <person name="Piso A."/>
            <person name="Price J.L."/>
            <person name="Sonnekus B."/>
            <person name="Thomas C."/>
            <person name="van der Nest A."/>
            <person name="van Dijk A."/>
            <person name="van Heerden A."/>
            <person name="van Vuuren N."/>
            <person name="Yilmaz N."/>
            <person name="Duong T.A."/>
            <person name="van der Merwe N.A."/>
            <person name="Wingfield M.J."/>
            <person name="Wingfield B.D."/>
        </authorList>
    </citation>
    <scope>NUCLEOTIDE SEQUENCE [LARGE SCALE GENOMIC DNA]</scope>
    <source>
        <strain evidence="3 4">CMW 18300</strain>
    </source>
</reference>
<protein>
    <recommendedName>
        <fullName evidence="2">Methyltransferase domain-containing protein</fullName>
    </recommendedName>
</protein>
<organism evidence="3 4">
    <name type="scientific">Diaporthe australafricana</name>
    <dbReference type="NCBI Taxonomy" id="127596"/>
    <lineage>
        <taxon>Eukaryota</taxon>
        <taxon>Fungi</taxon>
        <taxon>Dikarya</taxon>
        <taxon>Ascomycota</taxon>
        <taxon>Pezizomycotina</taxon>
        <taxon>Sordariomycetes</taxon>
        <taxon>Sordariomycetidae</taxon>
        <taxon>Diaporthales</taxon>
        <taxon>Diaporthaceae</taxon>
        <taxon>Diaporthe</taxon>
    </lineage>
</organism>
<dbReference type="InterPro" id="IPR041698">
    <property type="entry name" value="Methyltransf_25"/>
</dbReference>
<evidence type="ECO:0000256" key="1">
    <source>
        <dbReference type="ARBA" id="ARBA00038158"/>
    </source>
</evidence>
<dbReference type="SUPFAM" id="SSF53335">
    <property type="entry name" value="S-adenosyl-L-methionine-dependent methyltransferases"/>
    <property type="match status" value="1"/>
</dbReference>
<name>A0ABR3W021_9PEZI</name>
<dbReference type="Gene3D" id="3.40.50.150">
    <property type="entry name" value="Vaccinia Virus protein VP39"/>
    <property type="match status" value="1"/>
</dbReference>
<comment type="similarity">
    <text evidence="1">Belongs to the methyltransferase superfamily. LaeA methyltransferase family.</text>
</comment>
<evidence type="ECO:0000259" key="2">
    <source>
        <dbReference type="Pfam" id="PF13649"/>
    </source>
</evidence>
<dbReference type="PANTHER" id="PTHR43591:SF96">
    <property type="entry name" value="PUTATIVE-RELATED"/>
    <property type="match status" value="1"/>
</dbReference>
<comment type="caution">
    <text evidence="3">The sequence shown here is derived from an EMBL/GenBank/DDBJ whole genome shotgun (WGS) entry which is preliminary data.</text>
</comment>
<sequence length="283" mass="32146">MASQENNSGSSGAPKVDYVFTRDFLDNNRINLMHTLWSKIFGYNIHPSIPTNRPDLRVADVGTGTGIWLFDVRESVDPSARLEGFDVSFDAAPPKETLPPNVSFRHWDVNSDLPEDLVGVFDVVHVRFFAFVLMNDQVQPVVERLFKMLKPGGYLQWGDPDFQSVRFDSTKPEVKAVAMAEMFKLLSVQDPRFKPTWVTELPDIFAAAGFTQTEVDKNDCPPHMAYILHECGLMIHELIYRKTKNEKMQKELGRLLPLAVEETRKGVYTTAVRWTVIGKKPEA</sequence>